<feature type="transmembrane region" description="Helical" evidence="1">
    <location>
        <begin position="106"/>
        <end position="125"/>
    </location>
</feature>
<evidence type="ECO:0000313" key="3">
    <source>
        <dbReference type="Proteomes" id="UP000256503"/>
    </source>
</evidence>
<dbReference type="AlphaFoldDB" id="A0AAD0QX03"/>
<sequence length="143" mass="15976">METTPQTEARSTHLKPKWQERFAFFDQHGGPAAAAYKAAFRALPLGKKLLINFNVIAFFFGPIYWFVLGLWKKNLVMLGIIVAVGVLEAVYEAATGNVVPRALDNGISMAFAFVYANLTNYAYYLKQGKGQQGWNPFEGHRAI</sequence>
<evidence type="ECO:0000256" key="1">
    <source>
        <dbReference type="SAM" id="Phobius"/>
    </source>
</evidence>
<reference evidence="2 3" key="1">
    <citation type="submission" date="2018-07" db="EMBL/GenBank/DDBJ databases">
        <title>Complete genome sequence of a Pseudomonas plecoglossicida strain pathogenic to the marine fish, Larimichthys crocea.</title>
        <authorList>
            <person name="Tao Z."/>
        </authorList>
    </citation>
    <scope>NUCLEOTIDE SEQUENCE [LARGE SCALE GENOMIC DNA]</scope>
    <source>
        <strain evidence="2 3">XSDHY-P</strain>
    </source>
</reference>
<gene>
    <name evidence="2" type="ORF">DVB73_08310</name>
</gene>
<dbReference type="Proteomes" id="UP000256503">
    <property type="component" value="Chromosome"/>
</dbReference>
<dbReference type="RefSeq" id="WP_016393017.1">
    <property type="nucleotide sequence ID" value="NZ_BSOM01000007.1"/>
</dbReference>
<dbReference type="InterPro" id="IPR024399">
    <property type="entry name" value="DUF2628"/>
</dbReference>
<keyword evidence="1" id="KW-0812">Transmembrane</keyword>
<protein>
    <submittedName>
        <fullName evidence="2">DUF2628 domain-containing protein</fullName>
    </submittedName>
</protein>
<name>A0AAD0QX03_PSEDL</name>
<organism evidence="2 3">
    <name type="scientific">Pseudomonas plecoglossicida</name>
    <dbReference type="NCBI Taxonomy" id="70775"/>
    <lineage>
        <taxon>Bacteria</taxon>
        <taxon>Pseudomonadati</taxon>
        <taxon>Pseudomonadota</taxon>
        <taxon>Gammaproteobacteria</taxon>
        <taxon>Pseudomonadales</taxon>
        <taxon>Pseudomonadaceae</taxon>
        <taxon>Pseudomonas</taxon>
    </lineage>
</organism>
<accession>A0AAD0QX03</accession>
<keyword evidence="1" id="KW-0472">Membrane</keyword>
<feature type="transmembrane region" description="Helical" evidence="1">
    <location>
        <begin position="75"/>
        <end position="94"/>
    </location>
</feature>
<feature type="transmembrane region" description="Helical" evidence="1">
    <location>
        <begin position="49"/>
        <end position="68"/>
    </location>
</feature>
<proteinExistence type="predicted"/>
<evidence type="ECO:0000313" key="2">
    <source>
        <dbReference type="EMBL" id="AXM95794.1"/>
    </source>
</evidence>
<dbReference type="EMBL" id="CP031146">
    <property type="protein sequence ID" value="AXM95794.1"/>
    <property type="molecule type" value="Genomic_DNA"/>
</dbReference>
<dbReference type="Pfam" id="PF10947">
    <property type="entry name" value="DUF2628"/>
    <property type="match status" value="1"/>
</dbReference>
<dbReference type="GeneID" id="49613416"/>
<keyword evidence="1" id="KW-1133">Transmembrane helix</keyword>